<dbReference type="GO" id="GO:0043531">
    <property type="term" value="F:ADP binding"/>
    <property type="evidence" value="ECO:0007669"/>
    <property type="project" value="InterPro"/>
</dbReference>
<evidence type="ECO:0000313" key="3">
    <source>
        <dbReference type="Proteomes" id="UP000729402"/>
    </source>
</evidence>
<accession>A0A8J5RX66</accession>
<dbReference type="EMBL" id="JAAALK010000288">
    <property type="protein sequence ID" value="KAG8055109.1"/>
    <property type="molecule type" value="Genomic_DNA"/>
</dbReference>
<evidence type="ECO:0000313" key="2">
    <source>
        <dbReference type="EMBL" id="KAG8055109.1"/>
    </source>
</evidence>
<gene>
    <name evidence="2" type="ORF">GUJ93_ZPchr0001g31120</name>
</gene>
<dbReference type="InterPro" id="IPR002182">
    <property type="entry name" value="NB-ARC"/>
</dbReference>
<proteinExistence type="predicted"/>
<evidence type="ECO:0000259" key="1">
    <source>
        <dbReference type="Pfam" id="PF00931"/>
    </source>
</evidence>
<dbReference type="AlphaFoldDB" id="A0A8J5RX66"/>
<comment type="caution">
    <text evidence="2">The sequence shown here is derived from an EMBL/GenBank/DDBJ whole genome shotgun (WGS) entry which is preliminary data.</text>
</comment>
<feature type="domain" description="NB-ARC" evidence="1">
    <location>
        <begin position="164"/>
        <end position="267"/>
    </location>
</feature>
<organism evidence="2 3">
    <name type="scientific">Zizania palustris</name>
    <name type="common">Northern wild rice</name>
    <dbReference type="NCBI Taxonomy" id="103762"/>
    <lineage>
        <taxon>Eukaryota</taxon>
        <taxon>Viridiplantae</taxon>
        <taxon>Streptophyta</taxon>
        <taxon>Embryophyta</taxon>
        <taxon>Tracheophyta</taxon>
        <taxon>Spermatophyta</taxon>
        <taxon>Magnoliopsida</taxon>
        <taxon>Liliopsida</taxon>
        <taxon>Poales</taxon>
        <taxon>Poaceae</taxon>
        <taxon>BOP clade</taxon>
        <taxon>Oryzoideae</taxon>
        <taxon>Oryzeae</taxon>
        <taxon>Zizaniinae</taxon>
        <taxon>Zizania</taxon>
    </lineage>
</organism>
<name>A0A8J5RX66_ZIZPA</name>
<protein>
    <recommendedName>
        <fullName evidence="1">NB-ARC domain-containing protein</fullName>
    </recommendedName>
</protein>
<keyword evidence="3" id="KW-1185">Reference proteome</keyword>
<dbReference type="PANTHER" id="PTHR36766:SF70">
    <property type="entry name" value="DISEASE RESISTANCE PROTEIN RGA4"/>
    <property type="match status" value="1"/>
</dbReference>
<dbReference type="Proteomes" id="UP000729402">
    <property type="component" value="Unassembled WGS sequence"/>
</dbReference>
<dbReference type="OrthoDB" id="1900634at2759"/>
<dbReference type="PANTHER" id="PTHR36766">
    <property type="entry name" value="PLANT BROAD-SPECTRUM MILDEW RESISTANCE PROTEIN RPW8"/>
    <property type="match status" value="1"/>
</dbReference>
<sequence length="396" mass="43199">MAVEVVQFLVRKFVDSLPEEASDAELAFSAHFYDVKAELEKAAISPANADELRVCLYELDDLLAECRMLARRPKTPAGCFSPSEAWRSNKAKKRVVAVKRRVLQCVQSDSSDHAAALEDRAAAGFSRWTTSWLEEGRIHGFDQQLAELEVMAFGDCASDGGLTGVGIVGMAGVGKTALAQLVFNSPRARCRFFPRIWVCLSRTACAGADVRKEVLQSMLMALGLEEEVILTMDGGNSLAEMVLAVHEHLKGKRYLIVFDDVWDVDGWYADVVGCQNASPTGDEWAERLAFGLPKEKGGVVVVTSRLPQAAEKMVGKSNSHRVRPLADGESYWAIFMDAFSKERQPATDLTIVNNMKDEIVETCGGLPSAAKTLGEIFARSLSAPASTSSQELSKNK</sequence>
<dbReference type="Pfam" id="PF00931">
    <property type="entry name" value="NB-ARC"/>
    <property type="match status" value="1"/>
</dbReference>
<reference evidence="2" key="2">
    <citation type="submission" date="2021-02" db="EMBL/GenBank/DDBJ databases">
        <authorList>
            <person name="Kimball J.A."/>
            <person name="Haas M.W."/>
            <person name="Macchietto M."/>
            <person name="Kono T."/>
            <person name="Duquette J."/>
            <person name="Shao M."/>
        </authorList>
    </citation>
    <scope>NUCLEOTIDE SEQUENCE</scope>
    <source>
        <tissue evidence="2">Fresh leaf tissue</tissue>
    </source>
</reference>
<reference evidence="2" key="1">
    <citation type="journal article" date="2021" name="bioRxiv">
        <title>Whole Genome Assembly and Annotation of Northern Wild Rice, Zizania palustris L., Supports a Whole Genome Duplication in the Zizania Genus.</title>
        <authorList>
            <person name="Haas M."/>
            <person name="Kono T."/>
            <person name="Macchietto M."/>
            <person name="Millas R."/>
            <person name="McGilp L."/>
            <person name="Shao M."/>
            <person name="Duquette J."/>
            <person name="Hirsch C.N."/>
            <person name="Kimball J."/>
        </authorList>
    </citation>
    <scope>NUCLEOTIDE SEQUENCE</scope>
    <source>
        <tissue evidence="2">Fresh leaf tissue</tissue>
    </source>
</reference>